<dbReference type="PANTHER" id="PTHR43352">
    <property type="entry name" value="ACETYL-COA SYNTHETASE"/>
    <property type="match status" value="1"/>
</dbReference>
<evidence type="ECO:0000259" key="2">
    <source>
        <dbReference type="Pfam" id="PF00501"/>
    </source>
</evidence>
<keyword evidence="1" id="KW-0436">Ligase</keyword>
<evidence type="ECO:0000313" key="4">
    <source>
        <dbReference type="EMBL" id="MFC3895431.1"/>
    </source>
</evidence>
<dbReference type="RefSeq" id="WP_382376976.1">
    <property type="nucleotide sequence ID" value="NZ_JBHRZI010000023.1"/>
</dbReference>
<dbReference type="InterPro" id="IPR025110">
    <property type="entry name" value="AMP-bd_C"/>
</dbReference>
<accession>A0ABV8C0F7</accession>
<organism evidence="4 5">
    <name type="scientific">Lentzea rhizosphaerae</name>
    <dbReference type="NCBI Taxonomy" id="2041025"/>
    <lineage>
        <taxon>Bacteria</taxon>
        <taxon>Bacillati</taxon>
        <taxon>Actinomycetota</taxon>
        <taxon>Actinomycetes</taxon>
        <taxon>Pseudonocardiales</taxon>
        <taxon>Pseudonocardiaceae</taxon>
        <taxon>Lentzea</taxon>
    </lineage>
</organism>
<dbReference type="Gene3D" id="3.30.300.30">
    <property type="match status" value="1"/>
</dbReference>
<comment type="caution">
    <text evidence="4">The sequence shown here is derived from an EMBL/GenBank/DDBJ whole genome shotgun (WGS) entry which is preliminary data.</text>
</comment>
<dbReference type="Pfam" id="PF00501">
    <property type="entry name" value="AMP-binding"/>
    <property type="match status" value="1"/>
</dbReference>
<sequence length="487" mass="52569">MNRTSNASSSLSRHADRAGWSSRPAYLVGDETWTHGQIHDLGARAAGVLHDRGITRGDHVLLAAPDGVAWVVAFLAITRLGAVAVLVNPELTEADHQLLQSDCGAKACITDEALEQRFEGTWIDVDHLLDQAWTTSAGPVADVTPDSPLYVQYTSGTTGRPKGVVHAHKDLALYGTSVGRDVLRIGIGDVALSVSKMFWAYGFGNALAFPLHSGSSAVLTPHRPGAEEIAGLVARHRVNLLYSVPSSYAALVSANSRDALTSLRAAVSAGEPLPESLGTLLRDELGVETLEQIGSTEAGHAFCANRIGDNTPGTLGRPVPGWEVQVRDEQGFPAEDGELWVRGPTLFSHYLNQPELTRTTLVDGWLTTHDRVRHNEDGTLTHLGRTDDMEMVGGISLSPLEIERVLAAHPLVREAAVAAVLDHHDASRLRAFVVPAHNAPGLEDELITWTRSHLPSFKVPRTVRLVQKLPRTATGKLRRHVVRTGSW</sequence>
<evidence type="ECO:0000259" key="3">
    <source>
        <dbReference type="Pfam" id="PF13193"/>
    </source>
</evidence>
<protein>
    <submittedName>
        <fullName evidence="4">AMP-binding protein</fullName>
    </submittedName>
</protein>
<dbReference type="Proteomes" id="UP001595690">
    <property type="component" value="Unassembled WGS sequence"/>
</dbReference>
<dbReference type="PANTHER" id="PTHR43352:SF1">
    <property type="entry name" value="ANTHRANILATE--COA LIGASE"/>
    <property type="match status" value="1"/>
</dbReference>
<dbReference type="Pfam" id="PF13193">
    <property type="entry name" value="AMP-binding_C"/>
    <property type="match status" value="1"/>
</dbReference>
<gene>
    <name evidence="4" type="ORF">ACFOWZ_28460</name>
</gene>
<evidence type="ECO:0000313" key="5">
    <source>
        <dbReference type="Proteomes" id="UP001595690"/>
    </source>
</evidence>
<reference evidence="5" key="1">
    <citation type="journal article" date="2019" name="Int. J. Syst. Evol. Microbiol.">
        <title>The Global Catalogue of Microorganisms (GCM) 10K type strain sequencing project: providing services to taxonomists for standard genome sequencing and annotation.</title>
        <authorList>
            <consortium name="The Broad Institute Genomics Platform"/>
            <consortium name="The Broad Institute Genome Sequencing Center for Infectious Disease"/>
            <person name="Wu L."/>
            <person name="Ma J."/>
        </authorList>
    </citation>
    <scope>NUCLEOTIDE SEQUENCE [LARGE SCALE GENOMIC DNA]</scope>
    <source>
        <strain evidence="5">CGMCC 4.7405</strain>
    </source>
</reference>
<dbReference type="InterPro" id="IPR000873">
    <property type="entry name" value="AMP-dep_synth/lig_dom"/>
</dbReference>
<feature type="domain" description="AMP-dependent synthetase/ligase" evidence="2">
    <location>
        <begin position="19"/>
        <end position="351"/>
    </location>
</feature>
<dbReference type="InterPro" id="IPR020845">
    <property type="entry name" value="AMP-binding_CS"/>
</dbReference>
<evidence type="ECO:0000256" key="1">
    <source>
        <dbReference type="ARBA" id="ARBA00022598"/>
    </source>
</evidence>
<dbReference type="Gene3D" id="3.40.50.12780">
    <property type="entry name" value="N-terminal domain of ligase-like"/>
    <property type="match status" value="1"/>
</dbReference>
<proteinExistence type="predicted"/>
<dbReference type="EMBL" id="JBHRZI010000023">
    <property type="protein sequence ID" value="MFC3895431.1"/>
    <property type="molecule type" value="Genomic_DNA"/>
</dbReference>
<dbReference type="PROSITE" id="PS00455">
    <property type="entry name" value="AMP_BINDING"/>
    <property type="match status" value="1"/>
</dbReference>
<dbReference type="SUPFAM" id="SSF56801">
    <property type="entry name" value="Acetyl-CoA synthetase-like"/>
    <property type="match status" value="1"/>
</dbReference>
<name>A0ABV8C0F7_9PSEU</name>
<feature type="domain" description="AMP-binding enzyme C-terminal" evidence="3">
    <location>
        <begin position="401"/>
        <end position="476"/>
    </location>
</feature>
<keyword evidence="5" id="KW-1185">Reference proteome</keyword>
<dbReference type="InterPro" id="IPR045851">
    <property type="entry name" value="AMP-bd_C_sf"/>
</dbReference>
<dbReference type="InterPro" id="IPR042099">
    <property type="entry name" value="ANL_N_sf"/>
</dbReference>